<feature type="coiled-coil region" evidence="1">
    <location>
        <begin position="42"/>
        <end position="69"/>
    </location>
</feature>
<dbReference type="Proteomes" id="UP000014137">
    <property type="component" value="Unassembled WGS sequence"/>
</dbReference>
<evidence type="ECO:0000313" key="4">
    <source>
        <dbReference type="Proteomes" id="UP000014137"/>
    </source>
</evidence>
<dbReference type="EMBL" id="ANMG01000023">
    <property type="protein sequence ID" value="EMD27390.1"/>
    <property type="molecule type" value="Genomic_DNA"/>
</dbReference>
<keyword evidence="1" id="KW-0175">Coiled coil</keyword>
<evidence type="ECO:0000313" key="3">
    <source>
        <dbReference type="EMBL" id="OOC03791.1"/>
    </source>
</evidence>
<reference evidence="3 5" key="2">
    <citation type="submission" date="2017-02" db="EMBL/GenBank/DDBJ databases">
        <title>Amycolatopsis azurea DSM 43854 draft genome.</title>
        <authorList>
            <person name="Mayilraj S."/>
        </authorList>
    </citation>
    <scope>NUCLEOTIDE SEQUENCE [LARGE SCALE GENOMIC DNA]</scope>
    <source>
        <strain evidence="3 5">DSM 43854</strain>
    </source>
</reference>
<dbReference type="PATRIC" id="fig|1238180.3.peg.3001"/>
<evidence type="ECO:0000256" key="1">
    <source>
        <dbReference type="SAM" id="Coils"/>
    </source>
</evidence>
<evidence type="ECO:0000313" key="5">
    <source>
        <dbReference type="Proteomes" id="UP000188551"/>
    </source>
</evidence>
<dbReference type="AlphaFoldDB" id="M2Q5Z4"/>
<keyword evidence="5" id="KW-1185">Reference proteome</keyword>
<organism evidence="2 4">
    <name type="scientific">Amycolatopsis azurea DSM 43854</name>
    <dbReference type="NCBI Taxonomy" id="1238180"/>
    <lineage>
        <taxon>Bacteria</taxon>
        <taxon>Bacillati</taxon>
        <taxon>Actinomycetota</taxon>
        <taxon>Actinomycetes</taxon>
        <taxon>Pseudonocardiales</taxon>
        <taxon>Pseudonocardiaceae</taxon>
        <taxon>Amycolatopsis</taxon>
    </lineage>
</organism>
<dbReference type="Proteomes" id="UP000188551">
    <property type="component" value="Unassembled WGS sequence"/>
</dbReference>
<proteinExistence type="predicted"/>
<protein>
    <submittedName>
        <fullName evidence="2">Uncharacterized protein</fullName>
    </submittedName>
</protein>
<evidence type="ECO:0000313" key="2">
    <source>
        <dbReference type="EMBL" id="EMD27390.1"/>
    </source>
</evidence>
<dbReference type="EMBL" id="MUXN01000020">
    <property type="protein sequence ID" value="OOC03791.1"/>
    <property type="molecule type" value="Genomic_DNA"/>
</dbReference>
<reference evidence="2 4" key="1">
    <citation type="submission" date="2012-10" db="EMBL/GenBank/DDBJ databases">
        <title>Genome assembly of Amycolatopsis azurea DSM 43854.</title>
        <authorList>
            <person name="Khatri I."/>
            <person name="Kaur I."/>
            <person name="Subramanian S."/>
            <person name="Mayilraj S."/>
        </authorList>
    </citation>
    <scope>NUCLEOTIDE SEQUENCE [LARGE SCALE GENOMIC DNA]</scope>
    <source>
        <strain evidence="2 4">DSM 43854</strain>
    </source>
</reference>
<dbReference type="RefSeq" id="WP_005155804.1">
    <property type="nucleotide sequence ID" value="NZ_ANMG01000023.1"/>
</dbReference>
<accession>M2Q5Z4</accession>
<gene>
    <name evidence="3" type="ORF">B0293_26385</name>
    <name evidence="2" type="ORF">C791_2402</name>
</gene>
<comment type="caution">
    <text evidence="2">The sequence shown here is derived from an EMBL/GenBank/DDBJ whole genome shotgun (WGS) entry which is preliminary data.</text>
</comment>
<name>M2Q5Z4_9PSEU</name>
<sequence>MYELSYFGDSYEDMFQEIDTKIGKLLTDLLYWKWLFTVGEYNAHCDSDLEALKAQRDKAKHEVEEMLYQAHKLLSNARAL</sequence>
<dbReference type="OrthoDB" id="9924387at2"/>